<evidence type="ECO:0000313" key="4">
    <source>
        <dbReference type="Proteomes" id="UP000612233"/>
    </source>
</evidence>
<evidence type="ECO:0000256" key="1">
    <source>
        <dbReference type="SAM" id="MobiDB-lite"/>
    </source>
</evidence>
<organism evidence="3 4">
    <name type="scientific">Hymenobacter montanus</name>
    <dbReference type="NCBI Taxonomy" id="2771359"/>
    <lineage>
        <taxon>Bacteria</taxon>
        <taxon>Pseudomonadati</taxon>
        <taxon>Bacteroidota</taxon>
        <taxon>Cytophagia</taxon>
        <taxon>Cytophagales</taxon>
        <taxon>Hymenobacteraceae</taxon>
        <taxon>Hymenobacter</taxon>
    </lineage>
</organism>
<evidence type="ECO:0000313" key="3">
    <source>
        <dbReference type="EMBL" id="MBD2767583.1"/>
    </source>
</evidence>
<protein>
    <recommendedName>
        <fullName evidence="5">DUF4890 domain-containing protein</fullName>
    </recommendedName>
</protein>
<dbReference type="EMBL" id="JACXAD010000006">
    <property type="protein sequence ID" value="MBD2767583.1"/>
    <property type="molecule type" value="Genomic_DNA"/>
</dbReference>
<dbReference type="AlphaFoldDB" id="A0A927BCI6"/>
<proteinExistence type="predicted"/>
<feature type="region of interest" description="Disordered" evidence="1">
    <location>
        <begin position="22"/>
        <end position="50"/>
    </location>
</feature>
<feature type="chain" id="PRO_5036996472" description="DUF4890 domain-containing protein" evidence="2">
    <location>
        <begin position="22"/>
        <end position="138"/>
    </location>
</feature>
<keyword evidence="2" id="KW-0732">Signal</keyword>
<keyword evidence="4" id="KW-1185">Reference proteome</keyword>
<accession>A0A927BCI6</accession>
<reference evidence="3" key="1">
    <citation type="submission" date="2020-09" db="EMBL/GenBank/DDBJ databases">
        <authorList>
            <person name="Kim M.K."/>
        </authorList>
    </citation>
    <scope>NUCLEOTIDE SEQUENCE</scope>
    <source>
        <strain evidence="3">BT664</strain>
    </source>
</reference>
<name>A0A927BCI6_9BACT</name>
<gene>
    <name evidence="3" type="ORF">IC235_06725</name>
</gene>
<comment type="caution">
    <text evidence="3">The sequence shown here is derived from an EMBL/GenBank/DDBJ whole genome shotgun (WGS) entry which is preliminary data.</text>
</comment>
<evidence type="ECO:0000256" key="2">
    <source>
        <dbReference type="SAM" id="SignalP"/>
    </source>
</evidence>
<evidence type="ECO:0008006" key="5">
    <source>
        <dbReference type="Google" id="ProtNLM"/>
    </source>
</evidence>
<dbReference type="Proteomes" id="UP000612233">
    <property type="component" value="Unassembled WGS sequence"/>
</dbReference>
<dbReference type="RefSeq" id="WP_191004407.1">
    <property type="nucleotide sequence ID" value="NZ_JACXAD010000006.1"/>
</dbReference>
<sequence length="138" mass="15068">MKNTLLLLASLVLTTAGAALAQAPATTTSPQANEKARSHPSPTQKADRKASKMAKALGLNADQEARVEQLLLARQQEVAALKTKYGTDKKAGRADLKAAHDRYQAQLKTILTPEQYTKFNQLKEERHDHGKKKAKANP</sequence>
<feature type="signal peptide" evidence="2">
    <location>
        <begin position="1"/>
        <end position="21"/>
    </location>
</feature>